<organism evidence="2 3">
    <name type="scientific">Dacryopinax primogenitus (strain DJM 731)</name>
    <name type="common">Brown rot fungus</name>
    <dbReference type="NCBI Taxonomy" id="1858805"/>
    <lineage>
        <taxon>Eukaryota</taxon>
        <taxon>Fungi</taxon>
        <taxon>Dikarya</taxon>
        <taxon>Basidiomycota</taxon>
        <taxon>Agaricomycotina</taxon>
        <taxon>Dacrymycetes</taxon>
        <taxon>Dacrymycetales</taxon>
        <taxon>Dacrymycetaceae</taxon>
        <taxon>Dacryopinax</taxon>
    </lineage>
</organism>
<dbReference type="RefSeq" id="XP_040628985.1">
    <property type="nucleotide sequence ID" value="XM_040772581.1"/>
</dbReference>
<gene>
    <name evidence="2" type="ORF">DACRYDRAFT_21869</name>
</gene>
<dbReference type="EMBL" id="JH795862">
    <property type="protein sequence ID" value="EJU02088.1"/>
    <property type="molecule type" value="Genomic_DNA"/>
</dbReference>
<dbReference type="AlphaFoldDB" id="M5GD13"/>
<feature type="compositionally biased region" description="Basic residues" evidence="1">
    <location>
        <begin position="68"/>
        <end position="77"/>
    </location>
</feature>
<dbReference type="GeneID" id="63687643"/>
<sequence>MVVAYKDLLHMRRILYYLFHVHSVPLSTKGFTLLTQQQIQDECLPYVRRLWRQGEVISDDSDNETSRRKSRRKKKAKAAPVKPARWDELYPMLGMARYYHGKDWLTDDVEGQAIKIQRLVFQCFNEAGIAKSYFSELMRDRTWYKPAFTSRRTSCHPTSEMASSRKAPLAHLSRLGGSWAT</sequence>
<evidence type="ECO:0000256" key="1">
    <source>
        <dbReference type="SAM" id="MobiDB-lite"/>
    </source>
</evidence>
<proteinExistence type="predicted"/>
<dbReference type="HOGENOM" id="CLU_1488967_0_0_1"/>
<evidence type="ECO:0000313" key="3">
    <source>
        <dbReference type="Proteomes" id="UP000030653"/>
    </source>
</evidence>
<accession>M5GD13</accession>
<dbReference type="Proteomes" id="UP000030653">
    <property type="component" value="Unassembled WGS sequence"/>
</dbReference>
<protein>
    <submittedName>
        <fullName evidence="2">Uncharacterized protein</fullName>
    </submittedName>
</protein>
<keyword evidence="3" id="KW-1185">Reference proteome</keyword>
<evidence type="ECO:0000313" key="2">
    <source>
        <dbReference type="EMBL" id="EJU02088.1"/>
    </source>
</evidence>
<reference evidence="2 3" key="1">
    <citation type="journal article" date="2012" name="Science">
        <title>The Paleozoic origin of enzymatic lignin decomposition reconstructed from 31 fungal genomes.</title>
        <authorList>
            <person name="Floudas D."/>
            <person name="Binder M."/>
            <person name="Riley R."/>
            <person name="Barry K."/>
            <person name="Blanchette R.A."/>
            <person name="Henrissat B."/>
            <person name="Martinez A.T."/>
            <person name="Otillar R."/>
            <person name="Spatafora J.W."/>
            <person name="Yadav J.S."/>
            <person name="Aerts A."/>
            <person name="Benoit I."/>
            <person name="Boyd A."/>
            <person name="Carlson A."/>
            <person name="Copeland A."/>
            <person name="Coutinho P.M."/>
            <person name="de Vries R.P."/>
            <person name="Ferreira P."/>
            <person name="Findley K."/>
            <person name="Foster B."/>
            <person name="Gaskell J."/>
            <person name="Glotzer D."/>
            <person name="Gorecki P."/>
            <person name="Heitman J."/>
            <person name="Hesse C."/>
            <person name="Hori C."/>
            <person name="Igarashi K."/>
            <person name="Jurgens J.A."/>
            <person name="Kallen N."/>
            <person name="Kersten P."/>
            <person name="Kohler A."/>
            <person name="Kuees U."/>
            <person name="Kumar T.K.A."/>
            <person name="Kuo A."/>
            <person name="LaButti K."/>
            <person name="Larrondo L.F."/>
            <person name="Lindquist E."/>
            <person name="Ling A."/>
            <person name="Lombard V."/>
            <person name="Lucas S."/>
            <person name="Lundell T."/>
            <person name="Martin R."/>
            <person name="McLaughlin D.J."/>
            <person name="Morgenstern I."/>
            <person name="Morin E."/>
            <person name="Murat C."/>
            <person name="Nagy L.G."/>
            <person name="Nolan M."/>
            <person name="Ohm R.A."/>
            <person name="Patyshakuliyeva A."/>
            <person name="Rokas A."/>
            <person name="Ruiz-Duenas F.J."/>
            <person name="Sabat G."/>
            <person name="Salamov A."/>
            <person name="Samejima M."/>
            <person name="Schmutz J."/>
            <person name="Slot J.C."/>
            <person name="St John F."/>
            <person name="Stenlid J."/>
            <person name="Sun H."/>
            <person name="Sun S."/>
            <person name="Syed K."/>
            <person name="Tsang A."/>
            <person name="Wiebenga A."/>
            <person name="Young D."/>
            <person name="Pisabarro A."/>
            <person name="Eastwood D.C."/>
            <person name="Martin F."/>
            <person name="Cullen D."/>
            <person name="Grigoriev I.V."/>
            <person name="Hibbett D.S."/>
        </authorList>
    </citation>
    <scope>NUCLEOTIDE SEQUENCE [LARGE SCALE GENOMIC DNA]</scope>
    <source>
        <strain evidence="2 3">DJM-731 SS1</strain>
    </source>
</reference>
<feature type="region of interest" description="Disordered" evidence="1">
    <location>
        <begin position="60"/>
        <end position="79"/>
    </location>
</feature>
<name>M5GD13_DACPD</name>